<evidence type="ECO:0000259" key="1">
    <source>
        <dbReference type="PROSITE" id="PS51464"/>
    </source>
</evidence>
<comment type="caution">
    <text evidence="2">The sequence shown here is derived from an EMBL/GenBank/DDBJ whole genome shotgun (WGS) entry which is preliminary data.</text>
</comment>
<dbReference type="PROSITE" id="PS51464">
    <property type="entry name" value="SIS"/>
    <property type="match status" value="1"/>
</dbReference>
<dbReference type="Proteomes" id="UP001144280">
    <property type="component" value="Unassembled WGS sequence"/>
</dbReference>
<dbReference type="RefSeq" id="WP_281893630.1">
    <property type="nucleotide sequence ID" value="NZ_BSDI01000007.1"/>
</dbReference>
<proteinExistence type="predicted"/>
<sequence>MLRPSLPDVFVTSASTRIESMLHSQRPQIAAAGEVLAEAVGAGGVIHAYGTGHSEAVALEVAGRAGGLVPTNKLALRDLVILGGAAPDSIDTFAERDPETARRVFALHRIGPLDAFVIASNSGGNGSTVEMAQLAKDKQIPVIAITSLEHSQAITSRHPSGKRLFEIADIVIDNHAPHGDALLATEHGPVCAVSSITSAIAVQMMVAHAIDRLTARGFPPPTYLSANIAGSDEHNQRLEARYEGRITRSPL</sequence>
<dbReference type="InterPro" id="IPR050099">
    <property type="entry name" value="SIS_GmhA/DiaA_subfam"/>
</dbReference>
<dbReference type="InterPro" id="IPR046348">
    <property type="entry name" value="SIS_dom_sf"/>
</dbReference>
<dbReference type="PANTHER" id="PTHR30390:SF7">
    <property type="entry name" value="PHOSPHOHEPTOSE ISOMERASE"/>
    <property type="match status" value="1"/>
</dbReference>
<dbReference type="InterPro" id="IPR001347">
    <property type="entry name" value="SIS_dom"/>
</dbReference>
<gene>
    <name evidence="2" type="ORF">Pa4123_16940</name>
</gene>
<organism evidence="2 3">
    <name type="scientific">Phytohabitans aurantiacus</name>
    <dbReference type="NCBI Taxonomy" id="3016789"/>
    <lineage>
        <taxon>Bacteria</taxon>
        <taxon>Bacillati</taxon>
        <taxon>Actinomycetota</taxon>
        <taxon>Actinomycetes</taxon>
        <taxon>Micromonosporales</taxon>
        <taxon>Micromonosporaceae</taxon>
    </lineage>
</organism>
<name>A0ABQ5QT03_9ACTN</name>
<reference evidence="2" key="1">
    <citation type="submission" date="2022-12" db="EMBL/GenBank/DDBJ databases">
        <title>New Phytohabitans aurantiacus sp. RD004123 nov., an actinomycete isolated from soil.</title>
        <authorList>
            <person name="Triningsih D.W."/>
            <person name="Harunari E."/>
            <person name="Igarashi Y."/>
        </authorList>
    </citation>
    <scope>NUCLEOTIDE SEQUENCE</scope>
    <source>
        <strain evidence="2">RD004123</strain>
    </source>
</reference>
<keyword evidence="3" id="KW-1185">Reference proteome</keyword>
<dbReference type="CDD" id="cd05013">
    <property type="entry name" value="SIS_RpiR"/>
    <property type="match status" value="1"/>
</dbReference>
<accession>A0ABQ5QT03</accession>
<feature type="domain" description="SIS" evidence="1">
    <location>
        <begin position="36"/>
        <end position="220"/>
    </location>
</feature>
<dbReference type="EMBL" id="BSDI01000007">
    <property type="protein sequence ID" value="GLH96420.1"/>
    <property type="molecule type" value="Genomic_DNA"/>
</dbReference>
<dbReference type="SUPFAM" id="SSF53697">
    <property type="entry name" value="SIS domain"/>
    <property type="match status" value="1"/>
</dbReference>
<evidence type="ECO:0000313" key="2">
    <source>
        <dbReference type="EMBL" id="GLH96420.1"/>
    </source>
</evidence>
<dbReference type="PANTHER" id="PTHR30390">
    <property type="entry name" value="SEDOHEPTULOSE 7-PHOSPHATE ISOMERASE / DNAA INITIATOR-ASSOCIATING FACTOR FOR REPLICATION INITIATION"/>
    <property type="match status" value="1"/>
</dbReference>
<dbReference type="Gene3D" id="3.40.50.10490">
    <property type="entry name" value="Glucose-6-phosphate isomerase like protein, domain 1"/>
    <property type="match status" value="1"/>
</dbReference>
<dbReference type="NCBIfam" id="NF002805">
    <property type="entry name" value="PRK02947.1"/>
    <property type="match status" value="1"/>
</dbReference>
<evidence type="ECO:0000313" key="3">
    <source>
        <dbReference type="Proteomes" id="UP001144280"/>
    </source>
</evidence>
<dbReference type="InterPro" id="IPR035472">
    <property type="entry name" value="RpiR-like_SIS"/>
</dbReference>
<protein>
    <submittedName>
        <fullName evidence="2">UPF0309 protein</fullName>
    </submittedName>
</protein>
<dbReference type="Pfam" id="PF13580">
    <property type="entry name" value="SIS_2"/>
    <property type="match status" value="1"/>
</dbReference>